<name>A0AAD5SPF9_9FUNG</name>
<dbReference type="PROSITE" id="PS01149">
    <property type="entry name" value="PSI_RSU"/>
    <property type="match status" value="1"/>
</dbReference>
<organism evidence="5 6">
    <name type="scientific">Physocladia obscura</name>
    <dbReference type="NCBI Taxonomy" id="109957"/>
    <lineage>
        <taxon>Eukaryota</taxon>
        <taxon>Fungi</taxon>
        <taxon>Fungi incertae sedis</taxon>
        <taxon>Chytridiomycota</taxon>
        <taxon>Chytridiomycota incertae sedis</taxon>
        <taxon>Chytridiomycetes</taxon>
        <taxon>Chytridiales</taxon>
        <taxon>Chytriomycetaceae</taxon>
        <taxon>Physocladia</taxon>
    </lineage>
</organism>
<gene>
    <name evidence="5" type="ORF">HK100_008638</name>
</gene>
<reference evidence="5" key="1">
    <citation type="submission" date="2020-05" db="EMBL/GenBank/DDBJ databases">
        <title>Phylogenomic resolution of chytrid fungi.</title>
        <authorList>
            <person name="Stajich J.E."/>
            <person name="Amses K."/>
            <person name="Simmons R."/>
            <person name="Seto K."/>
            <person name="Myers J."/>
            <person name="Bonds A."/>
            <person name="Quandt C.A."/>
            <person name="Barry K."/>
            <person name="Liu P."/>
            <person name="Grigoriev I."/>
            <person name="Longcore J.E."/>
            <person name="James T.Y."/>
        </authorList>
    </citation>
    <scope>NUCLEOTIDE SEQUENCE</scope>
    <source>
        <strain evidence="5">JEL0513</strain>
    </source>
</reference>
<dbReference type="PANTHER" id="PTHR47683">
    <property type="entry name" value="PSEUDOURIDINE SYNTHASE FAMILY PROTEIN-RELATED"/>
    <property type="match status" value="1"/>
</dbReference>
<evidence type="ECO:0000259" key="4">
    <source>
        <dbReference type="Pfam" id="PF00849"/>
    </source>
</evidence>
<feature type="domain" description="Pseudouridine synthase RsuA/RluA-like" evidence="4">
    <location>
        <begin position="56"/>
        <end position="232"/>
    </location>
</feature>
<comment type="similarity">
    <text evidence="1">Belongs to the pseudouridine synthase RsuA family.</text>
</comment>
<comment type="caution">
    <text evidence="5">The sequence shown here is derived from an EMBL/GenBank/DDBJ whole genome shotgun (WGS) entry which is preliminary data.</text>
</comment>
<dbReference type="GO" id="GO:0003723">
    <property type="term" value="F:RNA binding"/>
    <property type="evidence" value="ECO:0007669"/>
    <property type="project" value="UniProtKB-KW"/>
</dbReference>
<dbReference type="InterPro" id="IPR050343">
    <property type="entry name" value="RsuA_PseudoU_synthase"/>
</dbReference>
<dbReference type="Gene3D" id="3.30.70.1560">
    <property type="entry name" value="Alpha-L RNA-binding motif"/>
    <property type="match status" value="1"/>
</dbReference>
<proteinExistence type="inferred from homology"/>
<dbReference type="GO" id="GO:0009982">
    <property type="term" value="F:pseudouridine synthase activity"/>
    <property type="evidence" value="ECO:0007669"/>
    <property type="project" value="InterPro"/>
</dbReference>
<dbReference type="InterPro" id="IPR018496">
    <property type="entry name" value="PsdUridine_synth_RsuA/RluB_CS"/>
</dbReference>
<dbReference type="SUPFAM" id="SSF55120">
    <property type="entry name" value="Pseudouridine synthase"/>
    <property type="match status" value="1"/>
</dbReference>
<keyword evidence="2" id="KW-0413">Isomerase</keyword>
<dbReference type="GO" id="GO:0001522">
    <property type="term" value="P:pseudouridine synthesis"/>
    <property type="evidence" value="ECO:0007669"/>
    <property type="project" value="InterPro"/>
</dbReference>
<evidence type="ECO:0000313" key="6">
    <source>
        <dbReference type="Proteomes" id="UP001211907"/>
    </source>
</evidence>
<evidence type="ECO:0000256" key="1">
    <source>
        <dbReference type="ARBA" id="ARBA00008348"/>
    </source>
</evidence>
<dbReference type="PANTHER" id="PTHR47683:SF2">
    <property type="entry name" value="RNA-BINDING S4 DOMAIN-CONTAINING PROTEIN"/>
    <property type="match status" value="1"/>
</dbReference>
<keyword evidence="3" id="KW-0694">RNA-binding</keyword>
<keyword evidence="6" id="KW-1185">Reference proteome</keyword>
<dbReference type="InterPro" id="IPR036986">
    <property type="entry name" value="S4_RNA-bd_sf"/>
</dbReference>
<sequence length="269" mass="29573">MVELGLSSRREADALILSGGVLVDGLVERTLGRQVSLAQSVALAEWATAAQKRAKTVLLHKPAGFVSVRKEKNQTPAHALITRAARVLHPGEEVEFADQHIELDASLLGVCGRLDKSSRGLLVLTDDGNVARRLIGPLKEDCVGNDDNQATAIAKEYRVTFKSFQSLKSANSNAFPLPLEALAAFRAGGLTLPGDPRPLLPVQIDFVDNNKNNNCLRIVLHEGRNRQIRRMLGLFGCQVTDLYRVRIGNIHIDGLLPGQWRYLRKDETF</sequence>
<dbReference type="Gene3D" id="3.10.290.10">
    <property type="entry name" value="RNA-binding S4 domain"/>
    <property type="match status" value="1"/>
</dbReference>
<dbReference type="GO" id="GO:0006364">
    <property type="term" value="P:rRNA processing"/>
    <property type="evidence" value="ECO:0007669"/>
    <property type="project" value="UniProtKB-ARBA"/>
</dbReference>
<dbReference type="InterPro" id="IPR020103">
    <property type="entry name" value="PsdUridine_synth_cat_dom_sf"/>
</dbReference>
<dbReference type="Pfam" id="PF00849">
    <property type="entry name" value="PseudoU_synth_2"/>
    <property type="match status" value="1"/>
</dbReference>
<protein>
    <recommendedName>
        <fullName evidence="4">Pseudouridine synthase RsuA/RluA-like domain-containing protein</fullName>
    </recommendedName>
</protein>
<dbReference type="InterPro" id="IPR020094">
    <property type="entry name" value="TruA/RsuA/RluB/E/F_N"/>
</dbReference>
<dbReference type="InterPro" id="IPR006145">
    <property type="entry name" value="PsdUridine_synth_RsuA/RluA"/>
</dbReference>
<dbReference type="InterPro" id="IPR042092">
    <property type="entry name" value="PsdUridine_s_RsuA/RluB/E/F_cat"/>
</dbReference>
<dbReference type="PROSITE" id="PS50889">
    <property type="entry name" value="S4"/>
    <property type="match status" value="1"/>
</dbReference>
<dbReference type="CDD" id="cd00165">
    <property type="entry name" value="S4"/>
    <property type="match status" value="1"/>
</dbReference>
<dbReference type="SUPFAM" id="SSF55174">
    <property type="entry name" value="Alpha-L RNA-binding motif"/>
    <property type="match status" value="1"/>
</dbReference>
<dbReference type="Proteomes" id="UP001211907">
    <property type="component" value="Unassembled WGS sequence"/>
</dbReference>
<evidence type="ECO:0000256" key="3">
    <source>
        <dbReference type="PROSITE-ProRule" id="PRU00182"/>
    </source>
</evidence>
<accession>A0AAD5SPF9</accession>
<evidence type="ECO:0000313" key="5">
    <source>
        <dbReference type="EMBL" id="KAJ3086642.1"/>
    </source>
</evidence>
<evidence type="ECO:0000256" key="2">
    <source>
        <dbReference type="ARBA" id="ARBA00023235"/>
    </source>
</evidence>
<dbReference type="EMBL" id="JADGJH010004232">
    <property type="protein sequence ID" value="KAJ3086642.1"/>
    <property type="molecule type" value="Genomic_DNA"/>
</dbReference>
<dbReference type="AlphaFoldDB" id="A0AAD5SPF9"/>
<dbReference type="Gene3D" id="3.30.70.580">
    <property type="entry name" value="Pseudouridine synthase I, catalytic domain, N-terminal subdomain"/>
    <property type="match status" value="1"/>
</dbReference>